<reference evidence="3" key="1">
    <citation type="submission" date="2014-03" db="EMBL/GenBank/DDBJ databases">
        <authorList>
            <person name="Aksoy S."/>
            <person name="Warren W."/>
            <person name="Wilson R.K."/>
        </authorList>
    </citation>
    <scope>NUCLEOTIDE SEQUENCE [LARGE SCALE GENOMIC DNA]</scope>
    <source>
        <strain evidence="3">IAEA</strain>
    </source>
</reference>
<dbReference type="VEuPathDB" id="VectorBase:GPAI010789"/>
<dbReference type="Proteomes" id="UP000092445">
    <property type="component" value="Unassembled WGS sequence"/>
</dbReference>
<keyword evidence="1" id="KW-1133">Transmembrane helix</keyword>
<organism evidence="2 3">
    <name type="scientific">Glossina pallidipes</name>
    <name type="common">Tsetse fly</name>
    <dbReference type="NCBI Taxonomy" id="7398"/>
    <lineage>
        <taxon>Eukaryota</taxon>
        <taxon>Metazoa</taxon>
        <taxon>Ecdysozoa</taxon>
        <taxon>Arthropoda</taxon>
        <taxon>Hexapoda</taxon>
        <taxon>Insecta</taxon>
        <taxon>Pterygota</taxon>
        <taxon>Neoptera</taxon>
        <taxon>Endopterygota</taxon>
        <taxon>Diptera</taxon>
        <taxon>Brachycera</taxon>
        <taxon>Muscomorpha</taxon>
        <taxon>Hippoboscoidea</taxon>
        <taxon>Glossinidae</taxon>
        <taxon>Glossina</taxon>
    </lineage>
</organism>
<dbReference type="AlphaFoldDB" id="A0A1A9ZCV4"/>
<proteinExistence type="predicted"/>
<evidence type="ECO:0000256" key="1">
    <source>
        <dbReference type="SAM" id="Phobius"/>
    </source>
</evidence>
<sequence>MDDRVSFIHVNATLMLRFWSEQTSLDAWQTTKAHAPAFRHEKDPNYPILNAKVQMKNQLSSYRAQHIIRRDPCIKFQFFISILQSSTILLFLFLSSSVARPAYLNSTSSSAGHCSTIA</sequence>
<keyword evidence="1" id="KW-0812">Transmembrane</keyword>
<reference evidence="2" key="2">
    <citation type="submission" date="2020-05" db="UniProtKB">
        <authorList>
            <consortium name="EnsemblMetazoa"/>
        </authorList>
    </citation>
    <scope>IDENTIFICATION</scope>
    <source>
        <strain evidence="2">IAEA</strain>
    </source>
</reference>
<evidence type="ECO:0000313" key="2">
    <source>
        <dbReference type="EnsemblMetazoa" id="GPAI010789-PA"/>
    </source>
</evidence>
<keyword evidence="1" id="KW-0472">Membrane</keyword>
<name>A0A1A9ZCV4_GLOPL</name>
<accession>A0A1A9ZCV4</accession>
<protein>
    <submittedName>
        <fullName evidence="2">Uncharacterized protein</fullName>
    </submittedName>
</protein>
<dbReference type="EnsemblMetazoa" id="GPAI010789-RA">
    <property type="protein sequence ID" value="GPAI010789-PA"/>
    <property type="gene ID" value="GPAI010789"/>
</dbReference>
<evidence type="ECO:0000313" key="3">
    <source>
        <dbReference type="Proteomes" id="UP000092445"/>
    </source>
</evidence>
<feature type="transmembrane region" description="Helical" evidence="1">
    <location>
        <begin position="78"/>
        <end position="99"/>
    </location>
</feature>
<keyword evidence="3" id="KW-1185">Reference proteome</keyword>